<evidence type="ECO:0000313" key="2">
    <source>
        <dbReference type="EMBL" id="OXA43642.1"/>
    </source>
</evidence>
<dbReference type="EMBL" id="LNIX01000021">
    <property type="protein sequence ID" value="OXA43642.1"/>
    <property type="molecule type" value="Genomic_DNA"/>
</dbReference>
<feature type="region of interest" description="Disordered" evidence="1">
    <location>
        <begin position="1"/>
        <end position="33"/>
    </location>
</feature>
<dbReference type="PRINTS" id="PR02029">
    <property type="entry name" value="ACTREGSIRT1"/>
</dbReference>
<reference evidence="2 3" key="1">
    <citation type="submission" date="2015-12" db="EMBL/GenBank/DDBJ databases">
        <title>The genome of Folsomia candida.</title>
        <authorList>
            <person name="Faddeeva A."/>
            <person name="Derks M.F."/>
            <person name="Anvar Y."/>
            <person name="Smit S."/>
            <person name="Van Straalen N."/>
            <person name="Roelofs D."/>
        </authorList>
    </citation>
    <scope>NUCLEOTIDE SEQUENCE [LARGE SCALE GENOMIC DNA]</scope>
    <source>
        <strain evidence="2 3">VU population</strain>
        <tissue evidence="2">Whole body</tissue>
    </source>
</reference>
<evidence type="ECO:0000313" key="3">
    <source>
        <dbReference type="Proteomes" id="UP000198287"/>
    </source>
</evidence>
<dbReference type="Proteomes" id="UP000198287">
    <property type="component" value="Unassembled WGS sequence"/>
</dbReference>
<organism evidence="2 3">
    <name type="scientific">Folsomia candida</name>
    <name type="common">Springtail</name>
    <dbReference type="NCBI Taxonomy" id="158441"/>
    <lineage>
        <taxon>Eukaryota</taxon>
        <taxon>Metazoa</taxon>
        <taxon>Ecdysozoa</taxon>
        <taxon>Arthropoda</taxon>
        <taxon>Hexapoda</taxon>
        <taxon>Collembola</taxon>
        <taxon>Entomobryomorpha</taxon>
        <taxon>Isotomoidea</taxon>
        <taxon>Isotomidae</taxon>
        <taxon>Proisotominae</taxon>
        <taxon>Folsomia</taxon>
    </lineage>
</organism>
<dbReference type="Pfam" id="PF15684">
    <property type="entry name" value="AROS"/>
    <property type="match status" value="1"/>
</dbReference>
<proteinExistence type="predicted"/>
<name>A0A226DDL6_FOLCA</name>
<comment type="caution">
    <text evidence="2">The sequence shown here is derived from an EMBL/GenBank/DDBJ whole genome shotgun (WGS) entry which is preliminary data.</text>
</comment>
<feature type="region of interest" description="Disordered" evidence="1">
    <location>
        <begin position="78"/>
        <end position="110"/>
    </location>
</feature>
<evidence type="ECO:0000256" key="1">
    <source>
        <dbReference type="SAM" id="MobiDB-lite"/>
    </source>
</evidence>
<protein>
    <submittedName>
        <fullName evidence="2">Active regulator of SIRT1</fullName>
    </submittedName>
</protein>
<dbReference type="AlphaFoldDB" id="A0A226DDL6"/>
<feature type="compositionally biased region" description="Basic and acidic residues" evidence="1">
    <location>
        <begin position="8"/>
        <end position="18"/>
    </location>
</feature>
<sequence>MSAALVRKALEVSEDTPRPVDNSGKRKLKSIEKKKKSRLSSAEVLKKNLKILKALEFSSRAKKYGKISVTPTIPLAPIPAAITSDEDDKKSKRKNKKGKKNKPDTSSGSAFTEEDFLKFEKEYFVTD</sequence>
<accession>A0A226DDL6</accession>
<gene>
    <name evidence="2" type="ORF">Fcan01_21684</name>
</gene>
<feature type="compositionally biased region" description="Basic residues" evidence="1">
    <location>
        <begin position="91"/>
        <end position="100"/>
    </location>
</feature>
<keyword evidence="3" id="KW-1185">Reference proteome</keyword>
<dbReference type="InterPro" id="IPR023262">
    <property type="entry name" value="AROS"/>
</dbReference>